<name>A0A8J5J927_9STRA</name>
<proteinExistence type="predicted"/>
<evidence type="ECO:0000313" key="1">
    <source>
        <dbReference type="EMBL" id="KAG6970805.1"/>
    </source>
</evidence>
<dbReference type="EMBL" id="JAENGY010000171">
    <property type="protein sequence ID" value="KAG6970805.1"/>
    <property type="molecule type" value="Genomic_DNA"/>
</dbReference>
<accession>A0A8J5J927</accession>
<dbReference type="Proteomes" id="UP000709295">
    <property type="component" value="Unassembled WGS sequence"/>
</dbReference>
<sequence>MSPGDLFFGKPVMLQTYADKTLMNPEGTEAALVKNAGGEAACVHLVRNDDGTVSIKSMNNKHYLTVSDDDDGTPICRFDACEIKKLQKFHLKIADERAFILVSERKELC</sequence>
<comment type="caution">
    <text evidence="1">The sequence shown here is derived from an EMBL/GenBank/DDBJ whole genome shotgun (WGS) entry which is preliminary data.</text>
</comment>
<keyword evidence="2" id="KW-1185">Reference proteome</keyword>
<gene>
    <name evidence="1" type="ORF">JG688_00004688</name>
</gene>
<protein>
    <submittedName>
        <fullName evidence="1">Uncharacterized protein</fullName>
    </submittedName>
</protein>
<organism evidence="1 2">
    <name type="scientific">Phytophthora aleatoria</name>
    <dbReference type="NCBI Taxonomy" id="2496075"/>
    <lineage>
        <taxon>Eukaryota</taxon>
        <taxon>Sar</taxon>
        <taxon>Stramenopiles</taxon>
        <taxon>Oomycota</taxon>
        <taxon>Peronosporomycetes</taxon>
        <taxon>Peronosporales</taxon>
        <taxon>Peronosporaceae</taxon>
        <taxon>Phytophthora</taxon>
    </lineage>
</organism>
<dbReference type="AlphaFoldDB" id="A0A8J5J927"/>
<reference evidence="1" key="1">
    <citation type="submission" date="2021-01" db="EMBL/GenBank/DDBJ databases">
        <title>Phytophthora aleatoria, a newly-described species from Pinus radiata is distinct from Phytophthora cactorum isolates based on comparative genomics.</title>
        <authorList>
            <person name="Mcdougal R."/>
            <person name="Panda P."/>
            <person name="Williams N."/>
            <person name="Studholme D.J."/>
        </authorList>
    </citation>
    <scope>NUCLEOTIDE SEQUENCE</scope>
    <source>
        <strain evidence="1">NZFS 4037</strain>
    </source>
</reference>
<evidence type="ECO:0000313" key="2">
    <source>
        <dbReference type="Proteomes" id="UP000709295"/>
    </source>
</evidence>